<dbReference type="VEuPathDB" id="FungiDB:SPSK_04544"/>
<dbReference type="KEGG" id="ssck:SPSK_04544"/>
<evidence type="ECO:0000259" key="2">
    <source>
        <dbReference type="SMART" id="SM00664"/>
    </source>
</evidence>
<dbReference type="GeneID" id="27666624"/>
<gene>
    <name evidence="3" type="ORF">SPSK_04544</name>
</gene>
<dbReference type="CDD" id="cd09630">
    <property type="entry name" value="CDH_like_cytochrome"/>
    <property type="match status" value="1"/>
</dbReference>
<evidence type="ECO:0000256" key="1">
    <source>
        <dbReference type="SAM" id="SignalP"/>
    </source>
</evidence>
<dbReference type="Proteomes" id="UP000033710">
    <property type="component" value="Unassembled WGS sequence"/>
</dbReference>
<dbReference type="Gene3D" id="2.60.40.1210">
    <property type="entry name" value="Cellobiose dehydrogenase, cytochrome domain"/>
    <property type="match status" value="1"/>
</dbReference>
<name>A0A0F2M3K4_SPOSC</name>
<organism evidence="3 4">
    <name type="scientific">Sporothrix schenckii 1099-18</name>
    <dbReference type="NCBI Taxonomy" id="1397361"/>
    <lineage>
        <taxon>Eukaryota</taxon>
        <taxon>Fungi</taxon>
        <taxon>Dikarya</taxon>
        <taxon>Ascomycota</taxon>
        <taxon>Pezizomycotina</taxon>
        <taxon>Sordariomycetes</taxon>
        <taxon>Sordariomycetidae</taxon>
        <taxon>Ophiostomatales</taxon>
        <taxon>Ophiostomataceae</taxon>
        <taxon>Sporothrix</taxon>
    </lineage>
</organism>
<evidence type="ECO:0000313" key="3">
    <source>
        <dbReference type="EMBL" id="KJR83355.1"/>
    </source>
</evidence>
<dbReference type="AlphaFoldDB" id="A0A0F2M3K4"/>
<reference evidence="3 4" key="2">
    <citation type="journal article" date="2015" name="Eukaryot. Cell">
        <title>Asexual propagation of a virulent clone complex in a human and feline outbreak of sporotrichosis.</title>
        <authorList>
            <person name="Teixeira Mde M."/>
            <person name="Rodrigues A.M."/>
            <person name="Tsui C.K."/>
            <person name="de Almeida L.G."/>
            <person name="Van Diepeningen A.D."/>
            <person name="van den Ende B.G."/>
            <person name="Fernandes G.F."/>
            <person name="Kano R."/>
            <person name="Hamelin R.C."/>
            <person name="Lopes-Bezerra L.M."/>
            <person name="Vasconcelos A.T."/>
            <person name="de Hoog S."/>
            <person name="de Camargo Z.P."/>
            <person name="Felipe M.S."/>
        </authorList>
    </citation>
    <scope>NUCLEOTIDE SEQUENCE [LARGE SCALE GENOMIC DNA]</scope>
    <source>
        <strain evidence="3 4">1099-18</strain>
    </source>
</reference>
<proteinExistence type="predicted"/>
<dbReference type="InterPro" id="IPR005018">
    <property type="entry name" value="DOMON_domain"/>
</dbReference>
<sequence length="217" mass="23162">MKLRFWGVVACVAALLCDAVAAGTTAYHDPQTGFTFAEYAIQYKIGHTLVFRVAVPTQVTSLTSYDAVLQVVAPIDAGWIGFAWGGRMIGDPLAVAWSNGNAVVLSSRRASDHTAVPGVWTGAQYTELKAGTHVNGTHWQYTAKCTGCTYYTNSMGSKSWVYATGTNHLAFAYSAARPANPSSAGSSLTIHDVTNNWEHDFSVGQNADFAALVTKNS</sequence>
<dbReference type="InterPro" id="IPR015920">
    <property type="entry name" value="Cellobiose_DH-like_cyt"/>
</dbReference>
<feature type="domain" description="DOMON" evidence="2">
    <location>
        <begin position="79"/>
        <end position="174"/>
    </location>
</feature>
<dbReference type="RefSeq" id="XP_016586031.1">
    <property type="nucleotide sequence ID" value="XM_016731347.1"/>
</dbReference>
<evidence type="ECO:0000313" key="4">
    <source>
        <dbReference type="Proteomes" id="UP000033710"/>
    </source>
</evidence>
<comment type="caution">
    <text evidence="3">The sequence shown here is derived from an EMBL/GenBank/DDBJ whole genome shotgun (WGS) entry which is preliminary data.</text>
</comment>
<reference evidence="3 4" key="1">
    <citation type="journal article" date="2014" name="BMC Genomics">
        <title>Comparative genomics of the major fungal agents of human and animal Sporotrichosis: Sporothrix schenckii and Sporothrix brasiliensis.</title>
        <authorList>
            <person name="Teixeira M.M."/>
            <person name="de Almeida L.G."/>
            <person name="Kubitschek-Barreira P."/>
            <person name="Alves F.L."/>
            <person name="Kioshima E.S."/>
            <person name="Abadio A.K."/>
            <person name="Fernandes L."/>
            <person name="Derengowski L.S."/>
            <person name="Ferreira K.S."/>
            <person name="Souza R.C."/>
            <person name="Ruiz J.C."/>
            <person name="de Andrade N.C."/>
            <person name="Paes H.C."/>
            <person name="Nicola A.M."/>
            <person name="Albuquerque P."/>
            <person name="Gerber A.L."/>
            <person name="Martins V.P."/>
            <person name="Peconick L.D."/>
            <person name="Neto A.V."/>
            <person name="Chaucanez C.B."/>
            <person name="Silva P.A."/>
            <person name="Cunha O.L."/>
            <person name="de Oliveira F.F."/>
            <person name="dos Santos T.C."/>
            <person name="Barros A.L."/>
            <person name="Soares M.A."/>
            <person name="de Oliveira L.M."/>
            <person name="Marini M.M."/>
            <person name="Villalobos-Duno H."/>
            <person name="Cunha M.M."/>
            <person name="de Hoog S."/>
            <person name="da Silveira J.F."/>
            <person name="Henrissat B."/>
            <person name="Nino-Vega G.A."/>
            <person name="Cisalpino P.S."/>
            <person name="Mora-Montes H.M."/>
            <person name="Almeida S.R."/>
            <person name="Stajich J.E."/>
            <person name="Lopes-Bezerra L.M."/>
            <person name="Vasconcelos A.T."/>
            <person name="Felipe M.S."/>
        </authorList>
    </citation>
    <scope>NUCLEOTIDE SEQUENCE [LARGE SCALE GENOMIC DNA]</scope>
    <source>
        <strain evidence="3 4">1099-18</strain>
    </source>
</reference>
<dbReference type="Pfam" id="PF16010">
    <property type="entry name" value="CDH-cyt"/>
    <property type="match status" value="1"/>
</dbReference>
<dbReference type="SUPFAM" id="SSF49344">
    <property type="entry name" value="CBD9-like"/>
    <property type="match status" value="1"/>
</dbReference>
<dbReference type="PANTHER" id="PTHR47797:SF5">
    <property type="entry name" value="CELLOBIOSE DEHYDROGENASE CYTOCHROME DOMAIN-CONTAINING PROTEIN"/>
    <property type="match status" value="1"/>
</dbReference>
<feature type="signal peptide" evidence="1">
    <location>
        <begin position="1"/>
        <end position="22"/>
    </location>
</feature>
<dbReference type="PANTHER" id="PTHR47797">
    <property type="entry name" value="DEHYDROGENASE, PUTATIVE (AFU_ORTHOLOGUE AFUA_8G05805)-RELATED"/>
    <property type="match status" value="1"/>
</dbReference>
<protein>
    <submittedName>
        <fullName evidence="3">CBD9-like protein</fullName>
    </submittedName>
</protein>
<accession>A0A0F2M3K4</accession>
<keyword evidence="1" id="KW-0732">Signal</keyword>
<dbReference type="SMART" id="SM00664">
    <property type="entry name" value="DoH"/>
    <property type="match status" value="1"/>
</dbReference>
<dbReference type="OrthoDB" id="413885at2759"/>
<feature type="chain" id="PRO_5002454838" evidence="1">
    <location>
        <begin position="23"/>
        <end position="217"/>
    </location>
</feature>
<dbReference type="EMBL" id="AXCR01000010">
    <property type="protein sequence ID" value="KJR83355.1"/>
    <property type="molecule type" value="Genomic_DNA"/>
</dbReference>